<evidence type="ECO:0000256" key="8">
    <source>
        <dbReference type="PROSITE-ProRule" id="PRU00460"/>
    </source>
</evidence>
<dbReference type="InterPro" id="IPR003961">
    <property type="entry name" value="FN3_dom"/>
</dbReference>
<evidence type="ECO:0000259" key="11">
    <source>
        <dbReference type="PROSITE" id="PS51117"/>
    </source>
</evidence>
<feature type="domain" description="Laminin EGF-like" evidence="9">
    <location>
        <begin position="651"/>
        <end position="703"/>
    </location>
</feature>
<feature type="disulfide bond" evidence="8">
    <location>
        <begin position="623"/>
        <end position="632"/>
    </location>
</feature>
<comment type="caution">
    <text evidence="8">Lacks conserved residue(s) required for the propagation of feature annotation.</text>
</comment>
<comment type="subcellular location">
    <subcellularLocation>
        <location evidence="1">Secreted</location>
    </subcellularLocation>
</comment>
<dbReference type="PANTHER" id="PTHR10574">
    <property type="entry name" value="NETRIN/LAMININ-RELATED"/>
    <property type="match status" value="1"/>
</dbReference>
<feature type="disulfide bond" evidence="8">
    <location>
        <begin position="567"/>
        <end position="576"/>
    </location>
</feature>
<dbReference type="PROSITE" id="PS01248">
    <property type="entry name" value="EGF_LAM_1"/>
    <property type="match status" value="2"/>
</dbReference>
<feature type="domain" description="Laminin EGF-like" evidence="9">
    <location>
        <begin position="804"/>
        <end position="854"/>
    </location>
</feature>
<dbReference type="SMART" id="SM00180">
    <property type="entry name" value="EGF_Lam"/>
    <property type="match status" value="8"/>
</dbReference>
<dbReference type="SUPFAM" id="SSF57196">
    <property type="entry name" value="EGF/Laminin"/>
    <property type="match status" value="6"/>
</dbReference>
<dbReference type="InterPro" id="IPR002049">
    <property type="entry name" value="LE_dom"/>
</dbReference>
<feature type="disulfide bond" evidence="8">
    <location>
        <begin position="804"/>
        <end position="816"/>
    </location>
</feature>
<keyword evidence="7 8" id="KW-0424">Laminin EGF-like domain</keyword>
<organism evidence="12 13">
    <name type="scientific">Liparis tanakae</name>
    <name type="common">Tanaka's snailfish</name>
    <dbReference type="NCBI Taxonomy" id="230148"/>
    <lineage>
        <taxon>Eukaryota</taxon>
        <taxon>Metazoa</taxon>
        <taxon>Chordata</taxon>
        <taxon>Craniata</taxon>
        <taxon>Vertebrata</taxon>
        <taxon>Euteleostomi</taxon>
        <taxon>Actinopterygii</taxon>
        <taxon>Neopterygii</taxon>
        <taxon>Teleostei</taxon>
        <taxon>Neoteleostei</taxon>
        <taxon>Acanthomorphata</taxon>
        <taxon>Eupercaria</taxon>
        <taxon>Perciformes</taxon>
        <taxon>Cottioidei</taxon>
        <taxon>Cottales</taxon>
        <taxon>Liparidae</taxon>
        <taxon>Liparis</taxon>
    </lineage>
</organism>
<feature type="domain" description="Laminin EGF-like" evidence="9">
    <location>
        <begin position="704"/>
        <end position="759"/>
    </location>
</feature>
<feature type="disulfide bond" evidence="8">
    <location>
        <begin position="806"/>
        <end position="823"/>
    </location>
</feature>
<feature type="domain" description="Laminin EGF-like" evidence="9">
    <location>
        <begin position="532"/>
        <end position="596"/>
    </location>
</feature>
<keyword evidence="6" id="KW-0325">Glycoprotein</keyword>
<name>A0A4Z2HNJ7_9TELE</name>
<evidence type="ECO:0000256" key="5">
    <source>
        <dbReference type="ARBA" id="ARBA00023157"/>
    </source>
</evidence>
<feature type="domain" description="Laminin EGF-like" evidence="9">
    <location>
        <begin position="597"/>
        <end position="650"/>
    </location>
</feature>
<comment type="caution">
    <text evidence="12">The sequence shown here is derived from an EMBL/GenBank/DDBJ whole genome shotgun (WGS) entry which is preliminary data.</text>
</comment>
<gene>
    <name evidence="12" type="primary">USH2A_1</name>
    <name evidence="12" type="ORF">EYF80_022597</name>
</gene>
<dbReference type="Gene3D" id="2.10.25.10">
    <property type="entry name" value="Laminin"/>
    <property type="match status" value="5"/>
</dbReference>
<dbReference type="GO" id="GO:0005604">
    <property type="term" value="C:basement membrane"/>
    <property type="evidence" value="ECO:0007669"/>
    <property type="project" value="TreeGrafter"/>
</dbReference>
<keyword evidence="2" id="KW-0964">Secreted</keyword>
<dbReference type="Proteomes" id="UP000314294">
    <property type="component" value="Unassembled WGS sequence"/>
</dbReference>
<feature type="domain" description="Fibronectin type-III" evidence="10">
    <location>
        <begin position="1004"/>
        <end position="1100"/>
    </location>
</feature>
<accession>A0A4Z2HNJ7</accession>
<sequence>MKKRVPECHSFMENVDMPVTGQQIRRRAAAWSEFGEAGCVGADARARGLEEVKRRGRDREIVEVYSGVLPDLHAQSECRCPPSHPKVHPLVERYCIANGVEDTTSDRVLRLNLNAHPLSYINDQDMGTTWLSKIMTTQDPHEGLTLTVDLVNGQYQFTFETQRSIEALPPACAVTSSFILVLSTEHCRETGGQREGEILMDLGVVDTGPVFYVILQFSGLLPESLLIQRRRLDLPEPESGRSAEPPWLDWQYMAMNCSVFEMPNNGPLPRPDSVNCLQLPSSPLSGGSVIFSLLTPEPNLRPGYSDFYNTPALQEMVHASQVRVHLSGLSHLVAAGANQRHRYYAINEITVSGRCECHGHADHCDTRVTPYRCLCLPESHAEGNNSEALFAVNLTFWTAVSASRVMLTTVGAAGLGPRQSRRDIAPKEALVADETEGDDCQRCAPLYNDKPFRSGDQLQPMNCRSCQCHGHAPTCHYDIRADDQPDEHYRGGGGVCDNCTHNTTGQNCELCISGFFELEGSDPTSESFCQPCNCNTAGTVSSSAQCAQVHTNMVMTTKTHAGGQCRCKAAVTGQRCVDCLPGWFGLQASNPNGCTRCNCSDIGIISTSTGVAGCDRDTGRCQCKPHVTGLPCDRCEFGYWNLSHPDGCVPCDCDPLGSLSPFCEPEGGRCECKPGEHVEGRDCDSCRHGYHILEQRNSLGCLPCACDAHGTAPEGVCDAWTGQCPCRDGVEGAQCTNCAHNYYNRSSHTQTGSSQGCVPCICELRGTVAGSACDSSTGQCVCVPTRSGKDCSSCRPDQSVCAECDCHPMGASQRGCESRTGRCVCAHPSVGGRRCDQCPETFFGFNPGVGRCQPCACDPMGSVDGSCHPDSGVCVCKLLVTGDKCDTCQPGASHFDPESHFGCSKAPSQQPAPGGVALSFSSIRLSWHPPDSPNSNRLNYTLVRDGQSVHSLQSHYPYTPESFEDAVLFPFTNYSYWLVTANVAGETISASASYQTLGAPPEVEQLHLNLVGRPGPTTASFDWSTPRNDTGPVERFALSSVEWSGAEPVSHYTGLSTEAVASGLKPFTQYTVTLEPRPPHNTNHRPESPLQDLIHCTLPGSPPVSQMRVFLSAGWLDPSVSPEVQLSNRSSVPPPESSATVGELQAFSTYQMRVVSVNIAGSATSGWAAARTMEGVPELMAPPEVSAASSTSLNVSWRATEGHGVIARGPVTEFRVNLLNEQTNNPYAPPVISQGLQPYRVYNFTMTLCTKTGCISSPPGAGRTLPAAPTGLSPPRFHPVNETSIQIHWDPPARLNGPEPLYQYWVHLKTTDDVTMQSRTLLYGVTMQQNASSLDPGRIFAHSCVVVYDYELLC</sequence>
<protein>
    <submittedName>
        <fullName evidence="12">Usherin</fullName>
    </submittedName>
</protein>
<feature type="domain" description="Fibronectin type-III" evidence="10">
    <location>
        <begin position="907"/>
        <end position="1002"/>
    </location>
</feature>
<dbReference type="SUPFAM" id="SSF49265">
    <property type="entry name" value="Fibronectin type III"/>
    <property type="match status" value="3"/>
</dbReference>
<feature type="disulfide bond" evidence="8">
    <location>
        <begin position="726"/>
        <end position="735"/>
    </location>
</feature>
<dbReference type="PRINTS" id="PR00011">
    <property type="entry name" value="EGFLAMININ"/>
</dbReference>
<keyword evidence="4" id="KW-0677">Repeat</keyword>
<dbReference type="Gene3D" id="2.60.40.10">
    <property type="entry name" value="Immunoglobulins"/>
    <property type="match status" value="4"/>
</dbReference>
<evidence type="ECO:0000256" key="6">
    <source>
        <dbReference type="ARBA" id="ARBA00023180"/>
    </source>
</evidence>
<feature type="disulfide bond" evidence="8">
    <location>
        <begin position="855"/>
        <end position="867"/>
    </location>
</feature>
<dbReference type="PANTHER" id="PTHR10574:SF274">
    <property type="entry name" value="USHERIN"/>
    <property type="match status" value="1"/>
</dbReference>
<dbReference type="GO" id="GO:0009888">
    <property type="term" value="P:tissue development"/>
    <property type="evidence" value="ECO:0007669"/>
    <property type="project" value="TreeGrafter"/>
</dbReference>
<feature type="disulfide bond" evidence="8">
    <location>
        <begin position="653"/>
        <end position="670"/>
    </location>
</feature>
<dbReference type="PROSITE" id="PS50027">
    <property type="entry name" value="EGF_LAM_2"/>
    <property type="match status" value="6"/>
</dbReference>
<proteinExistence type="predicted"/>
<evidence type="ECO:0000256" key="7">
    <source>
        <dbReference type="ARBA" id="ARBA00023292"/>
    </source>
</evidence>
<dbReference type="CDD" id="cd00055">
    <property type="entry name" value="EGF_Lam"/>
    <property type="match status" value="8"/>
</dbReference>
<feature type="disulfide bond" evidence="8">
    <location>
        <begin position="876"/>
        <end position="885"/>
    </location>
</feature>
<feature type="disulfide bond" evidence="8">
    <location>
        <begin position="838"/>
        <end position="852"/>
    </location>
</feature>
<dbReference type="EMBL" id="SRLO01000208">
    <property type="protein sequence ID" value="TNN67180.1"/>
    <property type="molecule type" value="Genomic_DNA"/>
</dbReference>
<dbReference type="InterPro" id="IPR050440">
    <property type="entry name" value="Laminin/Netrin_ECM"/>
</dbReference>
<evidence type="ECO:0000256" key="3">
    <source>
        <dbReference type="ARBA" id="ARBA00022729"/>
    </source>
</evidence>
<dbReference type="CDD" id="cd00063">
    <property type="entry name" value="FN3"/>
    <property type="match status" value="4"/>
</dbReference>
<keyword evidence="3" id="KW-0732">Signal</keyword>
<feature type="disulfide bond" evidence="8">
    <location>
        <begin position="857"/>
        <end position="874"/>
    </location>
</feature>
<evidence type="ECO:0000259" key="10">
    <source>
        <dbReference type="PROSITE" id="PS50853"/>
    </source>
</evidence>
<evidence type="ECO:0000313" key="13">
    <source>
        <dbReference type="Proteomes" id="UP000314294"/>
    </source>
</evidence>
<dbReference type="FunFam" id="2.10.25.10:FF:000388">
    <property type="entry name" value="Laminin subunit alpha"/>
    <property type="match status" value="1"/>
</dbReference>
<dbReference type="SMART" id="SM00136">
    <property type="entry name" value="LamNT"/>
    <property type="match status" value="1"/>
</dbReference>
<dbReference type="FunFam" id="2.10.25.10:FF:000275">
    <property type="entry name" value="usherin"/>
    <property type="match status" value="1"/>
</dbReference>
<dbReference type="PROSITE" id="PS50853">
    <property type="entry name" value="FN3"/>
    <property type="match status" value="3"/>
</dbReference>
<dbReference type="FunFam" id="2.10.25.10:FF:000090">
    <property type="entry name" value="laminin subunit alpha"/>
    <property type="match status" value="4"/>
</dbReference>
<feature type="domain" description="Laminin EGF-like" evidence="9">
    <location>
        <begin position="855"/>
        <end position="905"/>
    </location>
</feature>
<feature type="domain" description="Fibronectin type-III" evidence="10">
    <location>
        <begin position="1179"/>
        <end position="1270"/>
    </location>
</feature>
<evidence type="ECO:0000256" key="1">
    <source>
        <dbReference type="ARBA" id="ARBA00004613"/>
    </source>
</evidence>
<dbReference type="GO" id="GO:0005576">
    <property type="term" value="C:extracellular region"/>
    <property type="evidence" value="ECO:0007669"/>
    <property type="project" value="UniProtKB-SubCell"/>
</dbReference>
<dbReference type="Gene3D" id="2.60.120.260">
    <property type="entry name" value="Galactose-binding domain-like"/>
    <property type="match status" value="1"/>
</dbReference>
<dbReference type="Pfam" id="PF00053">
    <property type="entry name" value="EGF_laminin"/>
    <property type="match status" value="8"/>
</dbReference>
<reference evidence="12 13" key="1">
    <citation type="submission" date="2019-03" db="EMBL/GenBank/DDBJ databases">
        <title>First draft genome of Liparis tanakae, snailfish: a comprehensive survey of snailfish specific genes.</title>
        <authorList>
            <person name="Kim W."/>
            <person name="Song I."/>
            <person name="Jeong J.-H."/>
            <person name="Kim D."/>
            <person name="Kim S."/>
            <person name="Ryu S."/>
            <person name="Song J.Y."/>
            <person name="Lee S.K."/>
        </authorList>
    </citation>
    <scope>NUCLEOTIDE SEQUENCE [LARGE SCALE GENOMIC DNA]</scope>
    <source>
        <tissue evidence="12">Muscle</tissue>
    </source>
</reference>
<keyword evidence="5 8" id="KW-1015">Disulfide bond</keyword>
<evidence type="ECO:0000256" key="4">
    <source>
        <dbReference type="ARBA" id="ARBA00022737"/>
    </source>
</evidence>
<dbReference type="Gene3D" id="2.170.300.10">
    <property type="entry name" value="Tie2 ligand-binding domain superfamily"/>
    <property type="match status" value="2"/>
</dbReference>
<feature type="domain" description="Laminin N-terminal" evidence="11">
    <location>
        <begin position="53"/>
        <end position="354"/>
    </location>
</feature>
<keyword evidence="13" id="KW-1185">Reference proteome</keyword>
<dbReference type="PROSITE" id="PS51117">
    <property type="entry name" value="LAMININ_NTER"/>
    <property type="match status" value="1"/>
</dbReference>
<evidence type="ECO:0000259" key="9">
    <source>
        <dbReference type="PROSITE" id="PS50027"/>
    </source>
</evidence>
<evidence type="ECO:0000256" key="2">
    <source>
        <dbReference type="ARBA" id="ARBA00022525"/>
    </source>
</evidence>
<dbReference type="OrthoDB" id="5984158at2759"/>
<dbReference type="GO" id="GO:0009887">
    <property type="term" value="P:animal organ morphogenesis"/>
    <property type="evidence" value="ECO:0007669"/>
    <property type="project" value="TreeGrafter"/>
</dbReference>
<dbReference type="SMART" id="SM00060">
    <property type="entry name" value="FN3"/>
    <property type="match status" value="5"/>
</dbReference>
<dbReference type="InterPro" id="IPR036116">
    <property type="entry name" value="FN3_sf"/>
</dbReference>
<dbReference type="InterPro" id="IPR008211">
    <property type="entry name" value="Laminin_N"/>
</dbReference>
<dbReference type="InterPro" id="IPR013783">
    <property type="entry name" value="Ig-like_fold"/>
</dbReference>
<evidence type="ECO:0000313" key="12">
    <source>
        <dbReference type="EMBL" id="TNN67180.1"/>
    </source>
</evidence>
<feature type="disulfide bond" evidence="8">
    <location>
        <begin position="651"/>
        <end position="663"/>
    </location>
</feature>